<protein>
    <submittedName>
        <fullName evidence="3">Uncharacterized protein</fullName>
    </submittedName>
</protein>
<dbReference type="EMBL" id="JADGJQ010000106">
    <property type="protein sequence ID" value="KAJ3169429.1"/>
    <property type="molecule type" value="Genomic_DNA"/>
</dbReference>
<feature type="transmembrane region" description="Helical" evidence="2">
    <location>
        <begin position="121"/>
        <end position="138"/>
    </location>
</feature>
<name>A0AAD5TD98_9FUNG</name>
<organism evidence="3 4">
    <name type="scientific">Geranomyces variabilis</name>
    <dbReference type="NCBI Taxonomy" id="109894"/>
    <lineage>
        <taxon>Eukaryota</taxon>
        <taxon>Fungi</taxon>
        <taxon>Fungi incertae sedis</taxon>
        <taxon>Chytridiomycota</taxon>
        <taxon>Chytridiomycota incertae sedis</taxon>
        <taxon>Chytridiomycetes</taxon>
        <taxon>Spizellomycetales</taxon>
        <taxon>Powellomycetaceae</taxon>
        <taxon>Geranomyces</taxon>
    </lineage>
</organism>
<keyword evidence="2" id="KW-1133">Transmembrane helix</keyword>
<keyword evidence="2" id="KW-0812">Transmembrane</keyword>
<feature type="region of interest" description="Disordered" evidence="1">
    <location>
        <begin position="156"/>
        <end position="185"/>
    </location>
</feature>
<accession>A0AAD5TD98</accession>
<keyword evidence="4" id="KW-1185">Reference proteome</keyword>
<feature type="compositionally biased region" description="Basic and acidic residues" evidence="1">
    <location>
        <begin position="172"/>
        <end position="185"/>
    </location>
</feature>
<comment type="caution">
    <text evidence="3">The sequence shown here is derived from an EMBL/GenBank/DDBJ whole genome shotgun (WGS) entry which is preliminary data.</text>
</comment>
<proteinExistence type="predicted"/>
<evidence type="ECO:0000256" key="1">
    <source>
        <dbReference type="SAM" id="MobiDB-lite"/>
    </source>
</evidence>
<feature type="transmembrane region" description="Helical" evidence="2">
    <location>
        <begin position="12"/>
        <end position="35"/>
    </location>
</feature>
<evidence type="ECO:0000313" key="4">
    <source>
        <dbReference type="Proteomes" id="UP001212152"/>
    </source>
</evidence>
<dbReference type="AlphaFoldDB" id="A0AAD5TD98"/>
<dbReference type="Proteomes" id="UP001212152">
    <property type="component" value="Unassembled WGS sequence"/>
</dbReference>
<keyword evidence="2" id="KW-0472">Membrane</keyword>
<reference evidence="3" key="1">
    <citation type="submission" date="2020-05" db="EMBL/GenBank/DDBJ databases">
        <title>Phylogenomic resolution of chytrid fungi.</title>
        <authorList>
            <person name="Stajich J.E."/>
            <person name="Amses K."/>
            <person name="Simmons R."/>
            <person name="Seto K."/>
            <person name="Myers J."/>
            <person name="Bonds A."/>
            <person name="Quandt C.A."/>
            <person name="Barry K."/>
            <person name="Liu P."/>
            <person name="Grigoriev I."/>
            <person name="Longcore J.E."/>
            <person name="James T.Y."/>
        </authorList>
    </citation>
    <scope>NUCLEOTIDE SEQUENCE</scope>
    <source>
        <strain evidence="3">JEL0379</strain>
    </source>
</reference>
<evidence type="ECO:0000313" key="3">
    <source>
        <dbReference type="EMBL" id="KAJ3169429.1"/>
    </source>
</evidence>
<gene>
    <name evidence="3" type="ORF">HDU87_000600</name>
</gene>
<evidence type="ECO:0000256" key="2">
    <source>
        <dbReference type="SAM" id="Phobius"/>
    </source>
</evidence>
<sequence>MAANAMRPGKHGLTQAALDGYAKHVALGYVMYLYLSRYEGSPAEIQFLLAYAATVFTWFFLSYSMGLWEYQKGRKSLDPEPTTRAWERGPHLSPRQRAYRETLAIMAGFATQWGGLSSNTIALFLTGFIAVGYGFYYMETQKEVLWNAEFLKRKQAGEEKDVVPDAGLPEEVEMKDVDSASKKDQ</sequence>
<feature type="transmembrane region" description="Helical" evidence="2">
    <location>
        <begin position="47"/>
        <end position="68"/>
    </location>
</feature>